<dbReference type="InterPro" id="IPR000073">
    <property type="entry name" value="AB_hydrolase_1"/>
</dbReference>
<proteinExistence type="predicted"/>
<dbReference type="RefSeq" id="WP_203706964.1">
    <property type="nucleotide sequence ID" value="NZ_BAAALU010000003.1"/>
</dbReference>
<dbReference type="EMBL" id="BONC01000061">
    <property type="protein sequence ID" value="GIF60143.1"/>
    <property type="molecule type" value="Genomic_DNA"/>
</dbReference>
<organism evidence="2 3">
    <name type="scientific">Asanoa iriomotensis</name>
    <dbReference type="NCBI Taxonomy" id="234613"/>
    <lineage>
        <taxon>Bacteria</taxon>
        <taxon>Bacillati</taxon>
        <taxon>Actinomycetota</taxon>
        <taxon>Actinomycetes</taxon>
        <taxon>Micromonosporales</taxon>
        <taxon>Micromonosporaceae</taxon>
        <taxon>Asanoa</taxon>
    </lineage>
</organism>
<reference evidence="2 3" key="1">
    <citation type="submission" date="2021-01" db="EMBL/GenBank/DDBJ databases">
        <title>Whole genome shotgun sequence of Asanoa iriomotensis NBRC 100142.</title>
        <authorList>
            <person name="Komaki H."/>
            <person name="Tamura T."/>
        </authorList>
    </citation>
    <scope>NUCLEOTIDE SEQUENCE [LARGE SCALE GENOMIC DNA]</scope>
    <source>
        <strain evidence="2 3">NBRC 100142</strain>
    </source>
</reference>
<sequence>MLAYEAVGPASAPVVVLGSSLGTTRAMWAPQVASLSADFRVVAYDHRGHGASPVPPGPYAIEDLGRDVLGLLDHLGLDRVHYAGLSLGGMVGMWLAAHAPDRIDRLALLCTSAHLPPASGWHDRAATVRSAGMAAIADAVVARWFTPVFPADDAAAFSKALVAIDPDGYASCCEAIAAMDLRPVLGWITAPTLVIAGDADPATPPAHAQTIVDGVGAAMVVIPGAAHLANVERPDHVTGLLQDHFA</sequence>
<protein>
    <submittedName>
        <fullName evidence="2">3-oxoadipate enol-lactonase</fullName>
    </submittedName>
</protein>
<evidence type="ECO:0000313" key="3">
    <source>
        <dbReference type="Proteomes" id="UP000624325"/>
    </source>
</evidence>
<dbReference type="Gene3D" id="3.40.50.1820">
    <property type="entry name" value="alpha/beta hydrolase"/>
    <property type="match status" value="1"/>
</dbReference>
<dbReference type="InterPro" id="IPR029058">
    <property type="entry name" value="AB_hydrolase_fold"/>
</dbReference>
<dbReference type="PANTHER" id="PTHR43433">
    <property type="entry name" value="HYDROLASE, ALPHA/BETA FOLD FAMILY PROTEIN"/>
    <property type="match status" value="1"/>
</dbReference>
<accession>A0ABQ4CBI7</accession>
<dbReference type="Pfam" id="PF00561">
    <property type="entry name" value="Abhydrolase_1"/>
    <property type="match status" value="1"/>
</dbReference>
<evidence type="ECO:0000259" key="1">
    <source>
        <dbReference type="Pfam" id="PF00561"/>
    </source>
</evidence>
<dbReference type="InterPro" id="IPR050471">
    <property type="entry name" value="AB_hydrolase"/>
</dbReference>
<comment type="caution">
    <text evidence="2">The sequence shown here is derived from an EMBL/GenBank/DDBJ whole genome shotgun (WGS) entry which is preliminary data.</text>
</comment>
<dbReference type="Proteomes" id="UP000624325">
    <property type="component" value="Unassembled WGS sequence"/>
</dbReference>
<evidence type="ECO:0000313" key="2">
    <source>
        <dbReference type="EMBL" id="GIF60143.1"/>
    </source>
</evidence>
<dbReference type="SUPFAM" id="SSF53474">
    <property type="entry name" value="alpha/beta-Hydrolases"/>
    <property type="match status" value="1"/>
</dbReference>
<name>A0ABQ4CBI7_9ACTN</name>
<dbReference type="InterPro" id="IPR026968">
    <property type="entry name" value="PcaD/CatD"/>
</dbReference>
<gene>
    <name evidence="2" type="primary">pcaD</name>
    <name evidence="2" type="ORF">Air01nite_62380</name>
</gene>
<keyword evidence="3" id="KW-1185">Reference proteome</keyword>
<feature type="domain" description="AB hydrolase-1" evidence="1">
    <location>
        <begin position="13"/>
        <end position="120"/>
    </location>
</feature>
<dbReference type="PRINTS" id="PR00111">
    <property type="entry name" value="ABHYDROLASE"/>
</dbReference>
<dbReference type="PANTHER" id="PTHR43433:SF1">
    <property type="entry name" value="BLL5160 PROTEIN"/>
    <property type="match status" value="1"/>
</dbReference>
<dbReference type="NCBIfam" id="TIGR02427">
    <property type="entry name" value="protocat_pcaD"/>
    <property type="match status" value="1"/>
</dbReference>